<proteinExistence type="predicted"/>
<sequence length="150" mass="16447">MNNKLAAIGLVFGGIGVFLLIQICMSWRATRRGFLGFSSLSTPADASEGLSLQVLEKLPCYAFEAVEENIHFPADCPVCLENFEVGDSCKLLPSCSHSFHAQCLDTWLLQRPSCPVCRTSVDGQRGRKATQDGGARIDMGQVQWFLGYQV</sequence>
<dbReference type="PROSITE" id="PS50089">
    <property type="entry name" value="ZF_RING_2"/>
    <property type="match status" value="1"/>
</dbReference>
<feature type="domain" description="RING-type" evidence="10">
    <location>
        <begin position="76"/>
        <end position="118"/>
    </location>
</feature>
<dbReference type="Gramene" id="Ma08_t24220.1">
    <property type="protein sequence ID" value="Ma08_p24220.1"/>
    <property type="gene ID" value="Ma08_g24220"/>
</dbReference>
<dbReference type="InterPro" id="IPR001841">
    <property type="entry name" value="Znf_RING"/>
</dbReference>
<evidence type="ECO:0000256" key="3">
    <source>
        <dbReference type="ARBA" id="ARBA00022723"/>
    </source>
</evidence>
<protein>
    <submittedName>
        <fullName evidence="11">(wild Malaysian banana) hypothetical protein</fullName>
    </submittedName>
</protein>
<keyword evidence="4 8" id="KW-0863">Zinc-finger</keyword>
<comment type="subcellular location">
    <subcellularLocation>
        <location evidence="1">Membrane</location>
    </subcellularLocation>
</comment>
<gene>
    <name evidence="11" type="ORF">GSMUA_84990.1</name>
</gene>
<evidence type="ECO:0000256" key="8">
    <source>
        <dbReference type="PROSITE-ProRule" id="PRU00175"/>
    </source>
</evidence>
<keyword evidence="2 9" id="KW-0812">Transmembrane</keyword>
<evidence type="ECO:0000256" key="1">
    <source>
        <dbReference type="ARBA" id="ARBA00004370"/>
    </source>
</evidence>
<keyword evidence="3" id="KW-0479">Metal-binding</keyword>
<reference evidence="11" key="1">
    <citation type="submission" date="2021-03" db="EMBL/GenBank/DDBJ databases">
        <authorList>
            <consortium name="Genoscope - CEA"/>
            <person name="William W."/>
        </authorList>
    </citation>
    <scope>NUCLEOTIDE SEQUENCE</scope>
    <source>
        <strain evidence="11">Doubled-haploid Pahang</strain>
    </source>
</reference>
<dbReference type="SMART" id="SM00184">
    <property type="entry name" value="RING"/>
    <property type="match status" value="1"/>
</dbReference>
<evidence type="ECO:0000256" key="4">
    <source>
        <dbReference type="ARBA" id="ARBA00022771"/>
    </source>
</evidence>
<keyword evidence="7 9" id="KW-0472">Membrane</keyword>
<dbReference type="Gene3D" id="3.30.40.10">
    <property type="entry name" value="Zinc/RING finger domain, C3HC4 (zinc finger)"/>
    <property type="match status" value="1"/>
</dbReference>
<evidence type="ECO:0000313" key="13">
    <source>
        <dbReference type="Proteomes" id="UP000012960"/>
    </source>
</evidence>
<dbReference type="InParanoid" id="A0A804KA71"/>
<evidence type="ECO:0000256" key="9">
    <source>
        <dbReference type="SAM" id="Phobius"/>
    </source>
</evidence>
<evidence type="ECO:0000256" key="7">
    <source>
        <dbReference type="ARBA" id="ARBA00023136"/>
    </source>
</evidence>
<dbReference type="Proteomes" id="UP000012960">
    <property type="component" value="Unplaced"/>
</dbReference>
<dbReference type="EMBL" id="HG996472">
    <property type="protein sequence ID" value="CAG1832579.1"/>
    <property type="molecule type" value="Genomic_DNA"/>
</dbReference>
<dbReference type="AlphaFoldDB" id="A0A804KA71"/>
<organism evidence="12 13">
    <name type="scientific">Musa acuminata subsp. malaccensis</name>
    <name type="common">Wild banana</name>
    <name type="synonym">Musa malaccensis</name>
    <dbReference type="NCBI Taxonomy" id="214687"/>
    <lineage>
        <taxon>Eukaryota</taxon>
        <taxon>Viridiplantae</taxon>
        <taxon>Streptophyta</taxon>
        <taxon>Embryophyta</taxon>
        <taxon>Tracheophyta</taxon>
        <taxon>Spermatophyta</taxon>
        <taxon>Magnoliopsida</taxon>
        <taxon>Liliopsida</taxon>
        <taxon>Zingiberales</taxon>
        <taxon>Musaceae</taxon>
        <taxon>Musa</taxon>
    </lineage>
</organism>
<evidence type="ECO:0000259" key="10">
    <source>
        <dbReference type="PROSITE" id="PS50089"/>
    </source>
</evidence>
<evidence type="ECO:0000256" key="6">
    <source>
        <dbReference type="ARBA" id="ARBA00022989"/>
    </source>
</evidence>
<evidence type="ECO:0000256" key="5">
    <source>
        <dbReference type="ARBA" id="ARBA00022833"/>
    </source>
</evidence>
<dbReference type="EnsemblPlants" id="Ma08_t24220.1">
    <property type="protein sequence ID" value="Ma08_p24220.1"/>
    <property type="gene ID" value="Ma08_g24220"/>
</dbReference>
<dbReference type="PANTHER" id="PTHR46539">
    <property type="entry name" value="E3 UBIQUITIN-PROTEIN LIGASE ATL42"/>
    <property type="match status" value="1"/>
</dbReference>
<name>A0A804KA71_MUSAM</name>
<dbReference type="PANTHER" id="PTHR46539:SF25">
    <property type="entry name" value="(WILD MALAYSIAN BANANA) HYPOTHETICAL PROTEIN"/>
    <property type="match status" value="1"/>
</dbReference>
<dbReference type="SUPFAM" id="SSF57850">
    <property type="entry name" value="RING/U-box"/>
    <property type="match status" value="1"/>
</dbReference>
<dbReference type="GO" id="GO:0008270">
    <property type="term" value="F:zinc ion binding"/>
    <property type="evidence" value="ECO:0007669"/>
    <property type="project" value="UniProtKB-KW"/>
</dbReference>
<evidence type="ECO:0000313" key="11">
    <source>
        <dbReference type="EMBL" id="CAG1832579.1"/>
    </source>
</evidence>
<accession>A0A804KA71</accession>
<dbReference type="Pfam" id="PF13639">
    <property type="entry name" value="zf-RING_2"/>
    <property type="match status" value="1"/>
</dbReference>
<evidence type="ECO:0000313" key="12">
    <source>
        <dbReference type="EnsemblPlants" id="Ma08_p24220.1"/>
    </source>
</evidence>
<keyword evidence="13" id="KW-1185">Reference proteome</keyword>
<keyword evidence="5" id="KW-0862">Zinc</keyword>
<evidence type="ECO:0000256" key="2">
    <source>
        <dbReference type="ARBA" id="ARBA00022692"/>
    </source>
</evidence>
<dbReference type="GO" id="GO:0016020">
    <property type="term" value="C:membrane"/>
    <property type="evidence" value="ECO:0007669"/>
    <property type="project" value="UniProtKB-SubCell"/>
</dbReference>
<keyword evidence="6 9" id="KW-1133">Transmembrane helix</keyword>
<dbReference type="InterPro" id="IPR013083">
    <property type="entry name" value="Znf_RING/FYVE/PHD"/>
</dbReference>
<feature type="transmembrane region" description="Helical" evidence="9">
    <location>
        <begin position="6"/>
        <end position="25"/>
    </location>
</feature>
<reference evidence="12" key="2">
    <citation type="submission" date="2021-05" db="UniProtKB">
        <authorList>
            <consortium name="EnsemblPlants"/>
        </authorList>
    </citation>
    <scope>IDENTIFICATION</scope>
    <source>
        <strain evidence="12">subsp. malaccensis</strain>
    </source>
</reference>